<proteinExistence type="predicted"/>
<keyword evidence="3" id="KW-0547">Nucleotide-binding</keyword>
<protein>
    <submittedName>
        <fullName evidence="10">Bifunctional [glutamine synthetase] adenylyltransferase/[glutamine synthetase]-adenylyl-L-tyrosine phosphorylase</fullName>
        <ecNumber evidence="10">2.7.7.42</ecNumber>
        <ecNumber evidence="10">2.7.7.89</ecNumber>
    </submittedName>
</protein>
<dbReference type="GO" id="GO:0005829">
    <property type="term" value="C:cytosol"/>
    <property type="evidence" value="ECO:0007669"/>
    <property type="project" value="TreeGrafter"/>
</dbReference>
<dbReference type="EC" id="2.7.7.42" evidence="10"/>
<keyword evidence="6" id="KW-0511">Multifunctional enzyme</keyword>
<dbReference type="InterPro" id="IPR005190">
    <property type="entry name" value="GlnE_rpt_dom"/>
</dbReference>
<dbReference type="InterPro" id="IPR023057">
    <property type="entry name" value="GlnE"/>
</dbReference>
<dbReference type="AlphaFoldDB" id="A0A846TSZ2"/>
<evidence type="ECO:0000256" key="2">
    <source>
        <dbReference type="ARBA" id="ARBA00022695"/>
    </source>
</evidence>
<keyword evidence="2 10" id="KW-0548">Nucleotidyltransferase</keyword>
<dbReference type="Pfam" id="PF08335">
    <property type="entry name" value="GlnD_UR_UTase"/>
    <property type="match status" value="2"/>
</dbReference>
<evidence type="ECO:0000313" key="11">
    <source>
        <dbReference type="Proteomes" id="UP000521379"/>
    </source>
</evidence>
<feature type="domain" description="PII-uridylyltransferase/Glutamine-synthetase adenylyltransferase" evidence="9">
    <location>
        <begin position="954"/>
        <end position="1096"/>
    </location>
</feature>
<accession>A0A846TSZ2</accession>
<dbReference type="InterPro" id="IPR043519">
    <property type="entry name" value="NT_sf"/>
</dbReference>
<dbReference type="Gene3D" id="3.30.460.10">
    <property type="entry name" value="Beta Polymerase, domain 2"/>
    <property type="match status" value="2"/>
</dbReference>
<dbReference type="GO" id="GO:0005524">
    <property type="term" value="F:ATP binding"/>
    <property type="evidence" value="ECO:0007669"/>
    <property type="project" value="UniProtKB-KW"/>
</dbReference>
<evidence type="ECO:0000259" key="8">
    <source>
        <dbReference type="Pfam" id="PF03710"/>
    </source>
</evidence>
<reference evidence="10 11" key="1">
    <citation type="submission" date="2020-02" db="EMBL/GenBank/DDBJ databases">
        <authorList>
            <person name="Sun Q."/>
        </authorList>
    </citation>
    <scope>NUCLEOTIDE SEQUENCE [LARGE SCALE GENOMIC DNA]</scope>
    <source>
        <strain evidence="10 11">YIM 13062</strain>
    </source>
</reference>
<feature type="domain" description="Glutamate-ammonia ligase adenylyltransferase repeated" evidence="8">
    <location>
        <begin position="308"/>
        <end position="391"/>
    </location>
</feature>
<evidence type="ECO:0000259" key="9">
    <source>
        <dbReference type="Pfam" id="PF08335"/>
    </source>
</evidence>
<dbReference type="GO" id="GO:0008882">
    <property type="term" value="F:[glutamate-ammonia-ligase] adenylyltransferase activity"/>
    <property type="evidence" value="ECO:0007669"/>
    <property type="project" value="UniProtKB-EC"/>
</dbReference>
<dbReference type="Proteomes" id="UP000521379">
    <property type="component" value="Unassembled WGS sequence"/>
</dbReference>
<evidence type="ECO:0000256" key="1">
    <source>
        <dbReference type="ARBA" id="ARBA00022679"/>
    </source>
</evidence>
<dbReference type="EMBL" id="JAAVUN010000003">
    <property type="protein sequence ID" value="NKE08902.1"/>
    <property type="molecule type" value="Genomic_DNA"/>
</dbReference>
<feature type="domain" description="Glutamate-ammonia ligase adenylyltransferase repeated" evidence="8">
    <location>
        <begin position="92"/>
        <end position="262"/>
    </location>
</feature>
<feature type="domain" description="Glutamate-ammonia ligase adenylyltransferase repeated" evidence="8">
    <location>
        <begin position="663"/>
        <end position="821"/>
    </location>
</feature>
<evidence type="ECO:0000313" key="10">
    <source>
        <dbReference type="EMBL" id="NKE08902.1"/>
    </source>
</evidence>
<dbReference type="RefSeq" id="WP_119932255.1">
    <property type="nucleotide sequence ID" value="NZ_JAAVUN010000003.1"/>
</dbReference>
<evidence type="ECO:0000256" key="3">
    <source>
        <dbReference type="ARBA" id="ARBA00022741"/>
    </source>
</evidence>
<dbReference type="GO" id="GO:0000820">
    <property type="term" value="P:regulation of glutamine family amino acid metabolic process"/>
    <property type="evidence" value="ECO:0007669"/>
    <property type="project" value="TreeGrafter"/>
</dbReference>
<keyword evidence="11" id="KW-1185">Reference proteome</keyword>
<dbReference type="Gene3D" id="1.20.120.330">
    <property type="entry name" value="Nucleotidyltransferases domain 2"/>
    <property type="match status" value="2"/>
</dbReference>
<evidence type="ECO:0000256" key="6">
    <source>
        <dbReference type="ARBA" id="ARBA00023268"/>
    </source>
</evidence>
<dbReference type="SUPFAM" id="SSF81593">
    <property type="entry name" value="Nucleotidyltransferase substrate binding subunit/domain"/>
    <property type="match status" value="2"/>
</dbReference>
<feature type="region of interest" description="Disordered" evidence="7">
    <location>
        <begin position="270"/>
        <end position="307"/>
    </location>
</feature>
<dbReference type="InterPro" id="IPR013546">
    <property type="entry name" value="PII_UdlTrfase/GS_AdlTrfase"/>
</dbReference>
<name>A0A846TSZ2_9MICC</name>
<comment type="caution">
    <text evidence="10">The sequence shown here is derived from an EMBL/GenBank/DDBJ whole genome shotgun (WGS) entry which is preliminary data.</text>
</comment>
<keyword evidence="4" id="KW-0067">ATP-binding</keyword>
<gene>
    <name evidence="10" type="ORF">GTW58_02840</name>
</gene>
<dbReference type="Pfam" id="PF03710">
    <property type="entry name" value="GlnE"/>
    <property type="match status" value="4"/>
</dbReference>
<dbReference type="NCBIfam" id="NF010707">
    <property type="entry name" value="PRK14109.1"/>
    <property type="match status" value="1"/>
</dbReference>
<sequence length="1099" mass="122467">MCPAGPDHAENNTSVESLTDGSLIHVGFADLKNARRWLGFPELAQADLPVLLEMLEKYAAGPDTAVRTLVRLIEAHPRARQRLTGDPRSAATLIRLLGASEALGEFLIRNPEHLDLADEPLQAEPQDIPAEQLRQDLLDSVGAQATDHLPVATVTGDDAYRALRVAYRRGLTRIALRDLGAMSPVDQVPAVGRQLADLAAAAIDAALSVSRAELLESADEQDSDLLPRVSLAVIGMGKCGARELNYISDVDVIYVHELLDQAPTTVAQIEAAAEAEADPEATGTDMDQTVARSSTASPRGSVANSLDDEERAAVLAAKLASGTARAIMTSSSEPPLWELDANLRPEGKDGPLSRTVDSHVRYYKKWAKSWEFQALLKARPMAGDRELGRRYAEAITPFVWESSQREGFVESVQAMRSRVTDNIPSEERERQIKLGPGGLRDVEFTVQLMQLVHGRSDDRVRTQATTVSLHALSDHGYIARKDAEQFGQHYRWLRLLEHRIQLFRLRRTHLMPTRKPELNVIAVAMQPPEPVTRANGDALVEQWRKVQRQVKGMHEKMFYRPLLAALSHTPLDGVALSDEQVRDRLTVLGYRDARAAQRHLEALTKGVSRRAEILRTLLPVLLEWFGQGVDADAGLLGFRRISEALGSSPWYLRMLRDSNMAAERLCQIVSSSRYITDSLENQPEAVAWLGRDAELEPHEFAHLWEEIQAQMDRHRGADEAIRMIRVLRRREVLRVALADACGLLDVDRVVAALSDVDRATVLGALHVAERELYIREEQGCLADVLVVAMGRQGGREIGYGSDADVMFAYMPCTGEHSHGHPEMDHGPVPAGQEAVAADDSERTAQQCAADQAQSVVQRLIQLLKAPCTPVIVAERYLEIDNDLRPEGKQGAMVRSVDSYREYYGRWAETWEFQALTRALPMAGSDAVARHFLEVIDPHRYPAEFSDRQLQDIRRMKARVENERLPRGADPNRHLKLGRGSLSDVEWLAQTLHLQHAHDHPSLRTTSTLRTLQAAVEENLLEEADAQALSRAWRLCTQIRNYNVLRTGRSSDVLPKAGLDMEAVARWCGYPSGHAEALEDDYLKITRHARSVFERVFYGR</sequence>
<evidence type="ECO:0000256" key="7">
    <source>
        <dbReference type="SAM" id="MobiDB-lite"/>
    </source>
</evidence>
<keyword evidence="5" id="KW-0460">Magnesium</keyword>
<dbReference type="PANTHER" id="PTHR30621">
    <property type="entry name" value="GLUTAMINE SYNTHETASE ADENYLYLTRANSFERASE"/>
    <property type="match status" value="1"/>
</dbReference>
<dbReference type="SUPFAM" id="SSF81301">
    <property type="entry name" value="Nucleotidyltransferase"/>
    <property type="match status" value="3"/>
</dbReference>
<dbReference type="PANTHER" id="PTHR30621:SF0">
    <property type="entry name" value="BIFUNCTIONAL GLUTAMINE SYNTHETASE ADENYLYLTRANSFERASE_ADENYLYL-REMOVING ENZYME"/>
    <property type="match status" value="1"/>
</dbReference>
<dbReference type="GO" id="GO:0047388">
    <property type="term" value="F:[glutamine synthetase]-adenylyl-L-tyrosine phosphorylase activity"/>
    <property type="evidence" value="ECO:0007669"/>
    <property type="project" value="UniProtKB-EC"/>
</dbReference>
<evidence type="ECO:0000256" key="4">
    <source>
        <dbReference type="ARBA" id="ARBA00022840"/>
    </source>
</evidence>
<dbReference type="EC" id="2.7.7.89" evidence="10"/>
<dbReference type="CDD" id="cd05401">
    <property type="entry name" value="NT_GlnE_GlnD_like"/>
    <property type="match status" value="1"/>
</dbReference>
<keyword evidence="1 10" id="KW-0808">Transferase</keyword>
<organism evidence="10 11">
    <name type="scientific">Kocuria subflava</name>
    <dbReference type="NCBI Taxonomy" id="1736139"/>
    <lineage>
        <taxon>Bacteria</taxon>
        <taxon>Bacillati</taxon>
        <taxon>Actinomycetota</taxon>
        <taxon>Actinomycetes</taxon>
        <taxon>Micrococcales</taxon>
        <taxon>Micrococcaceae</taxon>
        <taxon>Kocuria</taxon>
    </lineage>
</organism>
<evidence type="ECO:0000256" key="5">
    <source>
        <dbReference type="ARBA" id="ARBA00022842"/>
    </source>
</evidence>
<feature type="domain" description="PII-uridylyltransferase/Glutamine-synthetase adenylyltransferase" evidence="9">
    <location>
        <begin position="414"/>
        <end position="558"/>
    </location>
</feature>
<feature type="domain" description="Glutamate-ammonia ligase adenylyltransferase repeated" evidence="8">
    <location>
        <begin position="851"/>
        <end position="933"/>
    </location>
</feature>
<feature type="compositionally biased region" description="Polar residues" evidence="7">
    <location>
        <begin position="285"/>
        <end position="304"/>
    </location>
</feature>